<dbReference type="PANTHER" id="PTHR23355:SF9">
    <property type="entry name" value="DIS3-LIKE EXONUCLEASE 2"/>
    <property type="match status" value="1"/>
</dbReference>
<accession>A0A0G3ECR8</accession>
<comment type="similarity">
    <text evidence="7">Belongs to the RNR ribonuclease family. RNase R subfamily.</text>
</comment>
<evidence type="ECO:0000256" key="6">
    <source>
        <dbReference type="ARBA" id="ARBA00022884"/>
    </source>
</evidence>
<dbReference type="InterPro" id="IPR050180">
    <property type="entry name" value="RNR_Ribonuclease"/>
</dbReference>
<evidence type="ECO:0000313" key="12">
    <source>
        <dbReference type="Proteomes" id="UP000035268"/>
    </source>
</evidence>
<reference evidence="11 12" key="2">
    <citation type="journal article" date="2016" name="ISME J.">
        <title>Characterization of the first cultured representative of Verrucomicrobia subdivision 5 indicates the proposal of a novel phylum.</title>
        <authorList>
            <person name="Spring S."/>
            <person name="Bunk B."/>
            <person name="Sproer C."/>
            <person name="Schumann P."/>
            <person name="Rohde M."/>
            <person name="Tindall B.J."/>
            <person name="Klenk H.P."/>
        </authorList>
    </citation>
    <scope>NUCLEOTIDE SEQUENCE [LARGE SCALE GENOMIC DNA]</scope>
    <source>
        <strain evidence="11 12">L21-Fru-AB</strain>
    </source>
</reference>
<dbReference type="InterPro" id="IPR003029">
    <property type="entry name" value="S1_domain"/>
</dbReference>
<dbReference type="InterPro" id="IPR011805">
    <property type="entry name" value="RNase_R"/>
</dbReference>
<evidence type="ECO:0000256" key="4">
    <source>
        <dbReference type="ARBA" id="ARBA00022801"/>
    </source>
</evidence>
<feature type="compositionally biased region" description="Basic residues" evidence="9">
    <location>
        <begin position="730"/>
        <end position="751"/>
    </location>
</feature>
<keyword evidence="4 7" id="KW-0378">Hydrolase</keyword>
<dbReference type="InterPro" id="IPR022966">
    <property type="entry name" value="RNase_II/R_CS"/>
</dbReference>
<dbReference type="Pfam" id="PF00773">
    <property type="entry name" value="RNB"/>
    <property type="match status" value="1"/>
</dbReference>
<gene>
    <name evidence="7 11" type="primary">rnr</name>
    <name evidence="11" type="ORF">L21SP4_01038</name>
</gene>
<evidence type="ECO:0000256" key="1">
    <source>
        <dbReference type="ARBA" id="ARBA00001849"/>
    </source>
</evidence>
<evidence type="ECO:0000256" key="9">
    <source>
        <dbReference type="SAM" id="MobiDB-lite"/>
    </source>
</evidence>
<proteinExistence type="inferred from homology"/>
<keyword evidence="5 7" id="KW-0269">Exonuclease</keyword>
<dbReference type="AlphaFoldDB" id="A0A0G3ECR8"/>
<feature type="coiled-coil region" evidence="8">
    <location>
        <begin position="586"/>
        <end position="618"/>
    </location>
</feature>
<evidence type="ECO:0000256" key="3">
    <source>
        <dbReference type="ARBA" id="ARBA00022722"/>
    </source>
</evidence>
<feature type="compositionally biased region" description="Gly residues" evidence="9">
    <location>
        <begin position="713"/>
        <end position="727"/>
    </location>
</feature>
<keyword evidence="6 7" id="KW-0694">RNA-binding</keyword>
<dbReference type="Gene3D" id="2.40.50.140">
    <property type="entry name" value="Nucleic acid-binding proteins"/>
    <property type="match status" value="1"/>
</dbReference>
<dbReference type="InterPro" id="IPR040476">
    <property type="entry name" value="CSD2"/>
</dbReference>
<dbReference type="KEGG" id="vbl:L21SP4_01038"/>
<comment type="function">
    <text evidence="7">3'-5' exoribonuclease that releases 5'-nucleoside monophosphates and is involved in maturation of structured RNAs.</text>
</comment>
<evidence type="ECO:0000256" key="8">
    <source>
        <dbReference type="SAM" id="Coils"/>
    </source>
</evidence>
<evidence type="ECO:0000259" key="10">
    <source>
        <dbReference type="PROSITE" id="PS50126"/>
    </source>
</evidence>
<dbReference type="PATRIC" id="fig|1609981.3.peg.1088"/>
<evidence type="ECO:0000313" key="11">
    <source>
        <dbReference type="EMBL" id="AKJ64296.1"/>
    </source>
</evidence>
<sequence length="751" mass="85522">MSEFRPSFEQQIYKFMNDPAYRPMRTSELARELGIDTSRRRAFRTALKSLETEEKIVRIRHNRWAVARAQKTVRGRLSVSPDGNGMIRVEGETRDRALYVAAENLQCGLHRDLVEAEVLPSGAGRRSGEGRVVRVLERWFTQVVGLVRHTPYYAYVVPDNPRLHQTVQLDTDPRGEPPPEDHKVVVELDEWTDPLRPLTGRCLEDIGHRDAPGVAMQCIIRSHGYRQEFPAEVEEEQQRLMASPPPVEHEHRRDRTEEVAFTIDPDTARDFDDAISIREHPEGGWLLGVHIADVSHYVRPGSAMDVEAAKRGNSVYLVDRVIMMLPEKVTAELCSLKPDRVRAAHTMECRITDEGEILSSDTFPASIRSRARLTYRQVQAYFDEGTAAGIPAEVQKGLSRLHTLTMRWRRDRLRHGSIDLALPEVECRLDTEGRIKGVETREGSEAQHLVEECMLLANRVVARRLHEAPCPALYRVHGDPEPDQWSQMAAELESLGITDPPSNQSEINAMLRRLPDGWLRYAAMLCVLRNFQRAYYTTEPGGHFGLGFECYSHFTSPIRRYPDLLIHRLLSALEQNAPPPCTAEQLANLADHCSQTEREAEEAEKESVEQKRVEYYADQLRKGHTGPYRAHIVRFLKKGLIVELEESLQRGLVAFSGITDDFYRLNEERTRAVGRRGKKRMHIGEAIDVLLVKVDTARRWLDFQFADERRTGSRGGKGRQGSRGGTRGRPAGKKGSRGNKKGRPSKSRKKR</sequence>
<dbReference type="InterPro" id="IPR001900">
    <property type="entry name" value="RNase_II/R"/>
</dbReference>
<dbReference type="InterPro" id="IPR004476">
    <property type="entry name" value="RNase_II/RNase_R"/>
</dbReference>
<evidence type="ECO:0000256" key="5">
    <source>
        <dbReference type="ARBA" id="ARBA00022839"/>
    </source>
</evidence>
<keyword evidence="8" id="KW-0175">Coiled coil</keyword>
<feature type="region of interest" description="Disordered" evidence="9">
    <location>
        <begin position="710"/>
        <end position="751"/>
    </location>
</feature>
<keyword evidence="3 7" id="KW-0540">Nuclease</keyword>
<dbReference type="PANTHER" id="PTHR23355">
    <property type="entry name" value="RIBONUCLEASE"/>
    <property type="match status" value="1"/>
</dbReference>
<evidence type="ECO:0000256" key="7">
    <source>
        <dbReference type="HAMAP-Rule" id="MF_01895"/>
    </source>
</evidence>
<dbReference type="GO" id="GO:0005829">
    <property type="term" value="C:cytosol"/>
    <property type="evidence" value="ECO:0007669"/>
    <property type="project" value="TreeGrafter"/>
</dbReference>
<evidence type="ECO:0000256" key="2">
    <source>
        <dbReference type="ARBA" id="ARBA00022490"/>
    </source>
</evidence>
<dbReference type="HAMAP" id="MF_01895">
    <property type="entry name" value="RNase_R"/>
    <property type="match status" value="1"/>
</dbReference>
<dbReference type="SUPFAM" id="SSF50249">
    <property type="entry name" value="Nucleic acid-binding proteins"/>
    <property type="match status" value="3"/>
</dbReference>
<keyword evidence="2 7" id="KW-0963">Cytoplasm</keyword>
<comment type="catalytic activity">
    <reaction evidence="1 7">
        <text>Exonucleolytic cleavage in the 3'- to 5'-direction to yield nucleoside 5'-phosphates.</text>
        <dbReference type="EC" id="3.1.13.1"/>
    </reaction>
</comment>
<dbReference type="Proteomes" id="UP000035268">
    <property type="component" value="Chromosome"/>
</dbReference>
<dbReference type="GO" id="GO:0008859">
    <property type="term" value="F:exoribonuclease II activity"/>
    <property type="evidence" value="ECO:0007669"/>
    <property type="project" value="UniProtKB-UniRule"/>
</dbReference>
<dbReference type="Pfam" id="PF17876">
    <property type="entry name" value="CSD2"/>
    <property type="match status" value="1"/>
</dbReference>
<name>A0A0G3ECR8_9BACT</name>
<keyword evidence="12" id="KW-1185">Reference proteome</keyword>
<dbReference type="EMBL" id="CP010904">
    <property type="protein sequence ID" value="AKJ64296.1"/>
    <property type="molecule type" value="Genomic_DNA"/>
</dbReference>
<reference evidence="12" key="1">
    <citation type="submission" date="2015-02" db="EMBL/GenBank/DDBJ databases">
        <title>Description and complete genome sequence of the first cultured representative of the subdivision 5 of the Verrucomicrobia phylum.</title>
        <authorList>
            <person name="Spring S."/>
            <person name="Bunk B."/>
            <person name="Sproer C."/>
            <person name="Klenk H.-P."/>
        </authorList>
    </citation>
    <scope>NUCLEOTIDE SEQUENCE [LARGE SCALE GENOMIC DNA]</scope>
    <source>
        <strain evidence="12">L21-Fru-AB</strain>
    </source>
</reference>
<organism evidence="11 12">
    <name type="scientific">Kiritimatiella glycovorans</name>
    <dbReference type="NCBI Taxonomy" id="1307763"/>
    <lineage>
        <taxon>Bacteria</taxon>
        <taxon>Pseudomonadati</taxon>
        <taxon>Kiritimatiellota</taxon>
        <taxon>Kiritimatiellia</taxon>
        <taxon>Kiritimatiellales</taxon>
        <taxon>Kiritimatiellaceae</taxon>
        <taxon>Kiritimatiella</taxon>
    </lineage>
</organism>
<dbReference type="PROSITE" id="PS01175">
    <property type="entry name" value="RIBONUCLEASE_II"/>
    <property type="match status" value="1"/>
</dbReference>
<dbReference type="NCBIfam" id="TIGR00358">
    <property type="entry name" value="3_prime_RNase"/>
    <property type="match status" value="1"/>
</dbReference>
<dbReference type="GO" id="GO:0003723">
    <property type="term" value="F:RNA binding"/>
    <property type="evidence" value="ECO:0007669"/>
    <property type="project" value="UniProtKB-UniRule"/>
</dbReference>
<dbReference type="STRING" id="1307763.L21SP4_01038"/>
<feature type="domain" description="S1 motif" evidence="10">
    <location>
        <begin position="618"/>
        <end position="706"/>
    </location>
</feature>
<protein>
    <recommendedName>
        <fullName evidence="7">Ribonuclease R</fullName>
        <shortName evidence="7">RNase R</shortName>
        <ecNumber evidence="7">3.1.13.1</ecNumber>
    </recommendedName>
</protein>
<dbReference type="OrthoDB" id="9764149at2"/>
<dbReference type="EC" id="3.1.13.1" evidence="7"/>
<dbReference type="InterPro" id="IPR012340">
    <property type="entry name" value="NA-bd_OB-fold"/>
</dbReference>
<dbReference type="GO" id="GO:0006402">
    <property type="term" value="P:mRNA catabolic process"/>
    <property type="evidence" value="ECO:0007669"/>
    <property type="project" value="TreeGrafter"/>
</dbReference>
<dbReference type="RefSeq" id="WP_052881649.1">
    <property type="nucleotide sequence ID" value="NZ_CP010904.1"/>
</dbReference>
<dbReference type="PROSITE" id="PS50126">
    <property type="entry name" value="S1"/>
    <property type="match status" value="1"/>
</dbReference>
<dbReference type="SMART" id="SM00955">
    <property type="entry name" value="RNB"/>
    <property type="match status" value="1"/>
</dbReference>
<comment type="subcellular location">
    <subcellularLocation>
        <location evidence="7">Cytoplasm</location>
    </subcellularLocation>
</comment>